<keyword evidence="2" id="KW-1185">Reference proteome</keyword>
<accession>A0ABS3KUJ8</accession>
<dbReference type="EMBL" id="JACTNG010000007">
    <property type="protein sequence ID" value="MBO1080001.1"/>
    <property type="molecule type" value="Genomic_DNA"/>
</dbReference>
<proteinExistence type="predicted"/>
<gene>
    <name evidence="1" type="ORF">IAI61_13255</name>
</gene>
<protein>
    <submittedName>
        <fullName evidence="1">Uncharacterized protein</fullName>
    </submittedName>
</protein>
<name>A0ABS3KUJ8_9PROT</name>
<reference evidence="1 2" key="1">
    <citation type="submission" date="2020-09" db="EMBL/GenBank/DDBJ databases">
        <title>Roseomonas.</title>
        <authorList>
            <person name="Zhu W."/>
        </authorList>
    </citation>
    <scope>NUCLEOTIDE SEQUENCE [LARGE SCALE GENOMIC DNA]</scope>
    <source>
        <strain evidence="1 2">573</strain>
    </source>
</reference>
<organism evidence="1 2">
    <name type="scientific">Roseomonas haemaphysalidis</name>
    <dbReference type="NCBI Taxonomy" id="2768162"/>
    <lineage>
        <taxon>Bacteria</taxon>
        <taxon>Pseudomonadati</taxon>
        <taxon>Pseudomonadota</taxon>
        <taxon>Alphaproteobacteria</taxon>
        <taxon>Acetobacterales</taxon>
        <taxon>Roseomonadaceae</taxon>
        <taxon>Roseomonas</taxon>
    </lineage>
</organism>
<dbReference type="RefSeq" id="WP_207417815.1">
    <property type="nucleotide sequence ID" value="NZ_CP061177.1"/>
</dbReference>
<dbReference type="Proteomes" id="UP001518989">
    <property type="component" value="Unassembled WGS sequence"/>
</dbReference>
<comment type="caution">
    <text evidence="1">The sequence shown here is derived from an EMBL/GenBank/DDBJ whole genome shotgun (WGS) entry which is preliminary data.</text>
</comment>
<evidence type="ECO:0000313" key="2">
    <source>
        <dbReference type="Proteomes" id="UP001518989"/>
    </source>
</evidence>
<sequence>MAVAAHFARSDQRHWAEVLNGLATRLDTEPGSVARAVLALFEGPGAWNVTPTDGAWALDSIVLTTDGVAKDRPGVTWEEVLDYPRQRHRMYQAAMDLWLRTGDHNSLPRGEGEPVKLVDYGWGCQIWARGGAYFMRYDRGGHQAAWREDAISEDEARWGILGGKHFTFLILAVTNRLRTAGVDAWTGSPTPLPEP</sequence>
<evidence type="ECO:0000313" key="1">
    <source>
        <dbReference type="EMBL" id="MBO1080001.1"/>
    </source>
</evidence>